<comment type="cofactor">
    <cofactor evidence="1">
        <name>FMN</name>
        <dbReference type="ChEBI" id="CHEBI:58210"/>
    </cofactor>
</comment>
<dbReference type="GO" id="GO:0051536">
    <property type="term" value="F:iron-sulfur cluster binding"/>
    <property type="evidence" value="ECO:0007669"/>
    <property type="project" value="UniProtKB-KW"/>
</dbReference>
<accession>A0A0D1EKU7</accession>
<feature type="domain" description="FAD/NAD(P)-binding" evidence="11">
    <location>
        <begin position="376"/>
        <end position="653"/>
    </location>
</feature>
<feature type="domain" description="NADH:flavin oxidoreductase/NADH oxidase N-terminal" evidence="10">
    <location>
        <begin position="7"/>
        <end position="331"/>
    </location>
</feature>
<organism evidence="12 13">
    <name type="scientific">Jannaschia aquimarina</name>
    <dbReference type="NCBI Taxonomy" id="935700"/>
    <lineage>
        <taxon>Bacteria</taxon>
        <taxon>Pseudomonadati</taxon>
        <taxon>Pseudomonadota</taxon>
        <taxon>Alphaproteobacteria</taxon>
        <taxon>Rhodobacterales</taxon>
        <taxon>Roseobacteraceae</taxon>
        <taxon>Jannaschia</taxon>
    </lineage>
</organism>
<dbReference type="GO" id="GO:0008670">
    <property type="term" value="F:2,4-dienoyl-CoA reductase (NADPH) activity"/>
    <property type="evidence" value="ECO:0007669"/>
    <property type="project" value="UniProtKB-EC"/>
</dbReference>
<keyword evidence="5" id="KW-0288">FMN</keyword>
<name>A0A0D1EKU7_9RHOB</name>
<keyword evidence="6" id="KW-0479">Metal-binding</keyword>
<dbReference type="EC" id="1.3.1.34" evidence="12"/>
<dbReference type="EMBL" id="JYFE01000036">
    <property type="protein sequence ID" value="KIT16360.1"/>
    <property type="molecule type" value="Genomic_DNA"/>
</dbReference>
<dbReference type="PATRIC" id="fig|935700.4.peg.2023"/>
<keyword evidence="9" id="KW-0411">Iron-sulfur</keyword>
<evidence type="ECO:0000256" key="8">
    <source>
        <dbReference type="ARBA" id="ARBA00023004"/>
    </source>
</evidence>
<evidence type="ECO:0000259" key="11">
    <source>
        <dbReference type="Pfam" id="PF07992"/>
    </source>
</evidence>
<keyword evidence="4" id="KW-0285">Flavoprotein</keyword>
<dbReference type="Gene3D" id="3.20.20.70">
    <property type="entry name" value="Aldolase class I"/>
    <property type="match status" value="1"/>
</dbReference>
<comment type="similarity">
    <text evidence="3">In the N-terminal section; belongs to the NADH:flavin oxidoreductase/NADH oxidase family.</text>
</comment>
<dbReference type="InterPro" id="IPR001155">
    <property type="entry name" value="OxRdtase_FMN_N"/>
</dbReference>
<evidence type="ECO:0000313" key="12">
    <source>
        <dbReference type="EMBL" id="KIT16360.1"/>
    </source>
</evidence>
<evidence type="ECO:0000256" key="9">
    <source>
        <dbReference type="ARBA" id="ARBA00023014"/>
    </source>
</evidence>
<evidence type="ECO:0000256" key="7">
    <source>
        <dbReference type="ARBA" id="ARBA00023002"/>
    </source>
</evidence>
<dbReference type="FunFam" id="3.20.20.70:FF:000082">
    <property type="entry name" value="NADPH-dependent 2,4-dienoyl-CoA reductase"/>
    <property type="match status" value="1"/>
</dbReference>
<evidence type="ECO:0000313" key="13">
    <source>
        <dbReference type="Proteomes" id="UP000032232"/>
    </source>
</evidence>
<evidence type="ECO:0000259" key="10">
    <source>
        <dbReference type="Pfam" id="PF00724"/>
    </source>
</evidence>
<dbReference type="Gene3D" id="3.50.50.60">
    <property type="entry name" value="FAD/NAD(P)-binding domain"/>
    <property type="match status" value="1"/>
</dbReference>
<dbReference type="PRINTS" id="PR00368">
    <property type="entry name" value="FADPNR"/>
</dbReference>
<dbReference type="InterPro" id="IPR023753">
    <property type="entry name" value="FAD/NAD-binding_dom"/>
</dbReference>
<dbReference type="InterPro" id="IPR036188">
    <property type="entry name" value="FAD/NAD-bd_sf"/>
</dbReference>
<dbReference type="GO" id="GO:0046872">
    <property type="term" value="F:metal ion binding"/>
    <property type="evidence" value="ECO:0007669"/>
    <property type="project" value="UniProtKB-KW"/>
</dbReference>
<dbReference type="SUPFAM" id="SSF51395">
    <property type="entry name" value="FMN-linked oxidoreductases"/>
    <property type="match status" value="1"/>
</dbReference>
<dbReference type="OrthoDB" id="9784632at2"/>
<dbReference type="Proteomes" id="UP000032232">
    <property type="component" value="Unassembled WGS sequence"/>
</dbReference>
<dbReference type="PANTHER" id="PTHR42917">
    <property type="entry name" value="2,4-DIENOYL-COA REDUCTASE"/>
    <property type="match status" value="1"/>
</dbReference>
<evidence type="ECO:0000256" key="6">
    <source>
        <dbReference type="ARBA" id="ARBA00022723"/>
    </source>
</evidence>
<reference evidence="12 13" key="1">
    <citation type="submission" date="2015-02" db="EMBL/GenBank/DDBJ databases">
        <title>Genome Sequence of Jannaschia aquimarina DSM28248, a member of the Roseobacter clade.</title>
        <authorList>
            <person name="Voget S."/>
            <person name="Daniel R."/>
        </authorList>
    </citation>
    <scope>NUCLEOTIDE SEQUENCE [LARGE SCALE GENOMIC DNA]</scope>
    <source>
        <strain evidence="12 13">GSW-M26</strain>
    </source>
</reference>
<dbReference type="RefSeq" id="WP_043918763.1">
    <property type="nucleotide sequence ID" value="NZ_FZPF01000009.1"/>
</dbReference>
<dbReference type="SUPFAM" id="SSF51905">
    <property type="entry name" value="FAD/NAD(P)-binding domain"/>
    <property type="match status" value="1"/>
</dbReference>
<dbReference type="Gene3D" id="3.40.50.720">
    <property type="entry name" value="NAD(P)-binding Rossmann-like Domain"/>
    <property type="match status" value="1"/>
</dbReference>
<evidence type="ECO:0000256" key="4">
    <source>
        <dbReference type="ARBA" id="ARBA00022630"/>
    </source>
</evidence>
<evidence type="ECO:0000256" key="1">
    <source>
        <dbReference type="ARBA" id="ARBA00001917"/>
    </source>
</evidence>
<dbReference type="GO" id="GO:0010181">
    <property type="term" value="F:FMN binding"/>
    <property type="evidence" value="ECO:0007669"/>
    <property type="project" value="InterPro"/>
</dbReference>
<proteinExistence type="inferred from homology"/>
<evidence type="ECO:0000256" key="2">
    <source>
        <dbReference type="ARBA" id="ARBA00001966"/>
    </source>
</evidence>
<dbReference type="STRING" id="935700.jaqu_19560"/>
<comment type="caution">
    <text evidence="12">The sequence shown here is derived from an EMBL/GenBank/DDBJ whole genome shotgun (WGS) entry which is preliminary data.</text>
</comment>
<evidence type="ECO:0000256" key="5">
    <source>
        <dbReference type="ARBA" id="ARBA00022643"/>
    </source>
</evidence>
<dbReference type="Pfam" id="PF07992">
    <property type="entry name" value="Pyr_redox_2"/>
    <property type="match status" value="1"/>
</dbReference>
<comment type="cofactor">
    <cofactor evidence="2">
        <name>[4Fe-4S] cluster</name>
        <dbReference type="ChEBI" id="CHEBI:49883"/>
    </cofactor>
</comment>
<dbReference type="AlphaFoldDB" id="A0A0D1EKU7"/>
<dbReference type="GO" id="GO:0033543">
    <property type="term" value="P:fatty acid beta-oxidation, unsaturated, even number, reductase/isomerase pathway"/>
    <property type="evidence" value="ECO:0007669"/>
    <property type="project" value="TreeGrafter"/>
</dbReference>
<dbReference type="InterPro" id="IPR051793">
    <property type="entry name" value="NADH:flavin_oxidoreductase"/>
</dbReference>
<evidence type="ECO:0000256" key="3">
    <source>
        <dbReference type="ARBA" id="ARBA00011048"/>
    </source>
</evidence>
<keyword evidence="13" id="KW-1185">Reference proteome</keyword>
<dbReference type="Pfam" id="PF00724">
    <property type="entry name" value="Oxidored_FMN"/>
    <property type="match status" value="1"/>
</dbReference>
<protein>
    <submittedName>
        <fullName evidence="12">FadH protein</fullName>
        <ecNumber evidence="12">1.3.1.34</ecNumber>
    </submittedName>
</protein>
<sequence length="673" mass="71788">MTDYPHLLAPLDLGHVTLPNRVLMGSMHTGLEETKDWNRVATFYAERAEGGVGLMVTGGMAPNREGGVFPGAAGLFSDEDIANHRIVTDLVHDAGGRIAMQILHAGRYAYSPDCVGPSAIKSPISPFPPKELDEAGIEQQIADIAQAAVNARRAGYDGVEVMGSEGYFLNQFLVEHTNRREDGWGGSVENRQRLPVEVVRRVREAVGDDFIIIYRISLIDLVPGGQTWDEVVALARKIEAAGASILNTGIGWHEARIPTIATSVPRAAFSWVTKKLMGEVGIPVITSNRINMPDVAEAVLAEGCADMVSMARPFLADSHFVKKAAEGRADEIAPCIACNQACLDHTFSGKISSCLVNPRACHETELRYEPAEAARHIAVVGGGAAGVTVAMVAAERGHRVTLWEKADHIGGQLNMAKVVPGKEEFVGLVEWMERMVDHPSIELRLGKAPSVEDLRGADEVVIATGVVPRDPGIPGQDGANVVSYVDVLRGGVEVGKRVAVVGAGGIGFDTADFLTHPGGPTPTEELPRWLEEWGVADPAAHRGGLDPEGPQPEPSAREITLLQRKAEKLGKRLGKTTGWIHRASLAMKDVRMVPGVSYDRIDADGLHVTVGDEARLIEADTIVLCAGQESERSLADALEAEGIACHVIGGADVAAELDAKRAIDQGARLAATL</sequence>
<keyword evidence="8" id="KW-0408">Iron</keyword>
<keyword evidence="7 12" id="KW-0560">Oxidoreductase</keyword>
<dbReference type="PANTHER" id="PTHR42917:SF2">
    <property type="entry name" value="2,4-DIENOYL-COA REDUCTASE [(2E)-ENOYL-COA-PRODUCING]"/>
    <property type="match status" value="1"/>
</dbReference>
<dbReference type="InterPro" id="IPR013785">
    <property type="entry name" value="Aldolase_TIM"/>
</dbReference>
<gene>
    <name evidence="12" type="primary">fadH</name>
    <name evidence="12" type="ORF">jaqu_19560</name>
</gene>
<dbReference type="CDD" id="cd02930">
    <property type="entry name" value="DCR_FMN"/>
    <property type="match status" value="1"/>
</dbReference>